<gene>
    <name evidence="8" type="ORF">QP027_11940</name>
</gene>
<name>A0ABY8VG73_9CORY</name>
<feature type="domain" description="ABC-2 type transporter transmembrane" evidence="7">
    <location>
        <begin position="28"/>
        <end position="201"/>
    </location>
</feature>
<feature type="transmembrane region" description="Helical" evidence="6">
    <location>
        <begin position="184"/>
        <end position="202"/>
    </location>
</feature>
<accession>A0ABY8VG73</accession>
<evidence type="ECO:0000256" key="2">
    <source>
        <dbReference type="ARBA" id="ARBA00022692"/>
    </source>
</evidence>
<evidence type="ECO:0000259" key="7">
    <source>
        <dbReference type="Pfam" id="PF01061"/>
    </source>
</evidence>
<feature type="transmembrane region" description="Helical" evidence="6">
    <location>
        <begin position="244"/>
        <end position="264"/>
    </location>
</feature>
<feature type="transmembrane region" description="Helical" evidence="6">
    <location>
        <begin position="120"/>
        <end position="142"/>
    </location>
</feature>
<sequence>MNTTTTYSHVDKRPENAPPRRGSSARRIRALIVAELRQFLANRTLLFMAVLPLLMSFVLYALISRQTNETTGLQNTLSDVLIPFVLLFVQFYPVISAATTRRDEKVLKRLRTGESRDHEILGALAVPGTILSLLTIAAYSVFVIIDGAPSIDNLFLLVAAVLLGLVVSATAGLITASFTKNAEAAQMTSMPVFLIALLAMPGLRRLFPDKVIEVIEYTPFALVYDLALASWLDAPTLTAALSDLGVLTAWAIVLVWCATCYFKWETNR</sequence>
<evidence type="ECO:0000256" key="1">
    <source>
        <dbReference type="ARBA" id="ARBA00004141"/>
    </source>
</evidence>
<reference evidence="8 9" key="1">
    <citation type="submission" date="2023-05" db="EMBL/GenBank/DDBJ databases">
        <title>Corynebacterium suedekumii sp. nov. and Corynebacterium breve sp. nov. isolated from raw cow's milk.</title>
        <authorList>
            <person name="Baer M.K."/>
            <person name="Mehl L."/>
            <person name="Hellmuth R."/>
            <person name="Marke G."/>
            <person name="Lipski A."/>
        </authorList>
    </citation>
    <scope>NUCLEOTIDE SEQUENCE [LARGE SCALE GENOMIC DNA]</scope>
    <source>
        <strain evidence="8 9">R4</strain>
    </source>
</reference>
<dbReference type="InterPro" id="IPR051784">
    <property type="entry name" value="Nod_factor_ABC_transporter"/>
</dbReference>
<organism evidence="8 9">
    <name type="scientific">Corynebacterium breve</name>
    <dbReference type="NCBI Taxonomy" id="3049799"/>
    <lineage>
        <taxon>Bacteria</taxon>
        <taxon>Bacillati</taxon>
        <taxon>Actinomycetota</taxon>
        <taxon>Actinomycetes</taxon>
        <taxon>Mycobacteriales</taxon>
        <taxon>Corynebacteriaceae</taxon>
        <taxon>Corynebacterium</taxon>
    </lineage>
</organism>
<feature type="region of interest" description="Disordered" evidence="5">
    <location>
        <begin position="1"/>
        <end position="22"/>
    </location>
</feature>
<keyword evidence="9" id="KW-1185">Reference proteome</keyword>
<feature type="transmembrane region" description="Helical" evidence="6">
    <location>
        <begin position="76"/>
        <end position="100"/>
    </location>
</feature>
<feature type="transmembrane region" description="Helical" evidence="6">
    <location>
        <begin position="45"/>
        <end position="64"/>
    </location>
</feature>
<keyword evidence="4 6" id="KW-0472">Membrane</keyword>
<evidence type="ECO:0000313" key="9">
    <source>
        <dbReference type="Proteomes" id="UP001225598"/>
    </source>
</evidence>
<evidence type="ECO:0000256" key="5">
    <source>
        <dbReference type="SAM" id="MobiDB-lite"/>
    </source>
</evidence>
<evidence type="ECO:0000256" key="4">
    <source>
        <dbReference type="ARBA" id="ARBA00023136"/>
    </source>
</evidence>
<dbReference type="PANTHER" id="PTHR43229:SF2">
    <property type="entry name" value="NODULATION PROTEIN J"/>
    <property type="match status" value="1"/>
</dbReference>
<dbReference type="InterPro" id="IPR013525">
    <property type="entry name" value="ABC2_TM"/>
</dbReference>
<dbReference type="Proteomes" id="UP001225598">
    <property type="component" value="Chromosome"/>
</dbReference>
<comment type="subcellular location">
    <subcellularLocation>
        <location evidence="1">Membrane</location>
        <topology evidence="1">Multi-pass membrane protein</topology>
    </subcellularLocation>
</comment>
<dbReference type="RefSeq" id="WP_284825090.1">
    <property type="nucleotide sequence ID" value="NZ_CP126969.1"/>
</dbReference>
<dbReference type="EMBL" id="CP126969">
    <property type="protein sequence ID" value="WIM67765.1"/>
    <property type="molecule type" value="Genomic_DNA"/>
</dbReference>
<protein>
    <submittedName>
        <fullName evidence="8">ABC transporter permease</fullName>
    </submittedName>
</protein>
<dbReference type="Pfam" id="PF01061">
    <property type="entry name" value="ABC2_membrane"/>
    <property type="match status" value="1"/>
</dbReference>
<evidence type="ECO:0000313" key="8">
    <source>
        <dbReference type="EMBL" id="WIM67765.1"/>
    </source>
</evidence>
<evidence type="ECO:0000256" key="6">
    <source>
        <dbReference type="SAM" id="Phobius"/>
    </source>
</evidence>
<keyword evidence="2 6" id="KW-0812">Transmembrane</keyword>
<keyword evidence="3 6" id="KW-1133">Transmembrane helix</keyword>
<proteinExistence type="predicted"/>
<evidence type="ECO:0000256" key="3">
    <source>
        <dbReference type="ARBA" id="ARBA00022989"/>
    </source>
</evidence>
<dbReference type="PANTHER" id="PTHR43229">
    <property type="entry name" value="NODULATION PROTEIN J"/>
    <property type="match status" value="1"/>
</dbReference>
<feature type="transmembrane region" description="Helical" evidence="6">
    <location>
        <begin position="154"/>
        <end position="178"/>
    </location>
</feature>